<sequence>MKGSHLLCEGLSAHNKQQLIHLAAQQEARSTALQAVLRGHGLSEEAMAILQSLDLSGARWQVCLIHSADPCSRDLQQRLQHFLWEREQLYLLPLTERQWAIVFAVRGYGAQRELDKRLQDLSARLARFRTHMACGSSQASILHIAASMRDAQEAIAHKFYDITYMGVLSIHSVQGRGFTNGYGEAAPWLNRILGSLATLDWAEYVDAAAAAAAGFKARRVHPEQVKTMTAYCMHHVREYVRRSMSRHPAAAAEPPDFLEVDLSVIGLEALMERVSQYGQVCFRQLLSCREEEVLGVVQEINAYLKEHYQEKLSIKSLAKRFYLHPAYLGQLLRKKNGVSFHIFVHDLRIQEAARLLQEVQYSITEIAERVGYSNYSHFLKEFEKRLHISPMKYRKSIPSLKEHLKP</sequence>
<evidence type="ECO:0000256" key="3">
    <source>
        <dbReference type="ARBA" id="ARBA00023163"/>
    </source>
</evidence>
<evidence type="ECO:0000313" key="6">
    <source>
        <dbReference type="Proteomes" id="UP000300879"/>
    </source>
</evidence>
<dbReference type="GO" id="GO:0043565">
    <property type="term" value="F:sequence-specific DNA binding"/>
    <property type="evidence" value="ECO:0007669"/>
    <property type="project" value="InterPro"/>
</dbReference>
<dbReference type="PANTHER" id="PTHR43280">
    <property type="entry name" value="ARAC-FAMILY TRANSCRIPTIONAL REGULATOR"/>
    <property type="match status" value="1"/>
</dbReference>
<dbReference type="PRINTS" id="PR00032">
    <property type="entry name" value="HTHARAC"/>
</dbReference>
<name>A0A4P8XFD1_9BACL</name>
<keyword evidence="1" id="KW-0805">Transcription regulation</keyword>
<keyword evidence="2" id="KW-0238">DNA-binding</keyword>
<dbReference type="RefSeq" id="WP_138224194.1">
    <property type="nucleotide sequence ID" value="NZ_CP040396.1"/>
</dbReference>
<proteinExistence type="predicted"/>
<dbReference type="InterPro" id="IPR020449">
    <property type="entry name" value="Tscrpt_reg_AraC-type_HTH"/>
</dbReference>
<dbReference type="AlphaFoldDB" id="A0A4P8XFD1"/>
<accession>A0A4P8XFD1</accession>
<dbReference type="EMBL" id="CP040396">
    <property type="protein sequence ID" value="QCT01076.1"/>
    <property type="molecule type" value="Genomic_DNA"/>
</dbReference>
<dbReference type="Pfam" id="PF12833">
    <property type="entry name" value="HTH_18"/>
    <property type="match status" value="1"/>
</dbReference>
<evidence type="ECO:0000259" key="4">
    <source>
        <dbReference type="PROSITE" id="PS01124"/>
    </source>
</evidence>
<dbReference type="InterPro" id="IPR009057">
    <property type="entry name" value="Homeodomain-like_sf"/>
</dbReference>
<gene>
    <name evidence="5" type="ORF">E6C60_0352</name>
</gene>
<organism evidence="5 6">
    <name type="scientific">Paenibacillus algicola</name>
    <dbReference type="NCBI Taxonomy" id="2565926"/>
    <lineage>
        <taxon>Bacteria</taxon>
        <taxon>Bacillati</taxon>
        <taxon>Bacillota</taxon>
        <taxon>Bacilli</taxon>
        <taxon>Bacillales</taxon>
        <taxon>Paenibacillaceae</taxon>
        <taxon>Paenibacillus</taxon>
    </lineage>
</organism>
<protein>
    <submittedName>
        <fullName evidence="5">Chemotaxis protein CheY</fullName>
    </submittedName>
</protein>
<feature type="domain" description="HTH araC/xylS-type" evidence="4">
    <location>
        <begin position="298"/>
        <end position="396"/>
    </location>
</feature>
<dbReference type="OrthoDB" id="342399at2"/>
<keyword evidence="6" id="KW-1185">Reference proteome</keyword>
<dbReference type="InterPro" id="IPR018060">
    <property type="entry name" value="HTH_AraC"/>
</dbReference>
<reference evidence="5 6" key="1">
    <citation type="submission" date="2019-05" db="EMBL/GenBank/DDBJ databases">
        <authorList>
            <person name="Chen C."/>
        </authorList>
    </citation>
    <scope>NUCLEOTIDE SEQUENCE [LARGE SCALE GENOMIC DNA]</scope>
    <source>
        <strain evidence="5 6">HB172198</strain>
    </source>
</reference>
<keyword evidence="3" id="KW-0804">Transcription</keyword>
<dbReference type="GO" id="GO:0003700">
    <property type="term" value="F:DNA-binding transcription factor activity"/>
    <property type="evidence" value="ECO:0007669"/>
    <property type="project" value="InterPro"/>
</dbReference>
<evidence type="ECO:0000256" key="1">
    <source>
        <dbReference type="ARBA" id="ARBA00023015"/>
    </source>
</evidence>
<dbReference type="Pfam" id="PF17853">
    <property type="entry name" value="GGDEF_2"/>
    <property type="match status" value="1"/>
</dbReference>
<evidence type="ECO:0000313" key="5">
    <source>
        <dbReference type="EMBL" id="QCT01076.1"/>
    </source>
</evidence>
<dbReference type="KEGG" id="palo:E6C60_0352"/>
<dbReference type="InterPro" id="IPR041522">
    <property type="entry name" value="CdaR_GGDEF"/>
</dbReference>
<dbReference type="PANTHER" id="PTHR43280:SF28">
    <property type="entry name" value="HTH-TYPE TRANSCRIPTIONAL ACTIVATOR RHAS"/>
    <property type="match status" value="1"/>
</dbReference>
<evidence type="ECO:0000256" key="2">
    <source>
        <dbReference type="ARBA" id="ARBA00023125"/>
    </source>
</evidence>
<dbReference type="Proteomes" id="UP000300879">
    <property type="component" value="Chromosome"/>
</dbReference>
<dbReference type="SUPFAM" id="SSF46689">
    <property type="entry name" value="Homeodomain-like"/>
    <property type="match status" value="1"/>
</dbReference>
<dbReference type="SMART" id="SM00342">
    <property type="entry name" value="HTH_ARAC"/>
    <property type="match status" value="1"/>
</dbReference>
<dbReference type="Gene3D" id="1.10.10.60">
    <property type="entry name" value="Homeodomain-like"/>
    <property type="match status" value="2"/>
</dbReference>
<dbReference type="PROSITE" id="PS01124">
    <property type="entry name" value="HTH_ARAC_FAMILY_2"/>
    <property type="match status" value="1"/>
</dbReference>